<dbReference type="EMBL" id="JARIHO010000107">
    <property type="protein sequence ID" value="KAJ7303125.1"/>
    <property type="molecule type" value="Genomic_DNA"/>
</dbReference>
<dbReference type="AlphaFoldDB" id="A0AAD6Z0Y0"/>
<sequence length="226" mass="24482">MAAKADHAVGEQFEASLASGVIASNRNELSHRTAHNAKCHTSAIEKTKNASAGNNKIKELKAELIILMAEAKTSSSGVVRVNQKTKATTSRPKQSKTTTTDEMELDGVEMVSLEVRIEPGIQPDALEPESDVDSDKAPPSEPNLDVDGERDAFYPTIFTNAGGGASKTHEDAPVQKSKKTEAAVAPEPSSSGKRRTTRKPKARSVRHTDDRIYTSFEFLAQFPDEY</sequence>
<feature type="region of interest" description="Disordered" evidence="1">
    <location>
        <begin position="122"/>
        <end position="210"/>
    </location>
</feature>
<evidence type="ECO:0000256" key="1">
    <source>
        <dbReference type="SAM" id="MobiDB-lite"/>
    </source>
</evidence>
<name>A0AAD6Z0Y0_9AGAR</name>
<protein>
    <submittedName>
        <fullName evidence="2">Uncharacterized protein</fullName>
    </submittedName>
</protein>
<organism evidence="2 3">
    <name type="scientific">Mycena albidolilacea</name>
    <dbReference type="NCBI Taxonomy" id="1033008"/>
    <lineage>
        <taxon>Eukaryota</taxon>
        <taxon>Fungi</taxon>
        <taxon>Dikarya</taxon>
        <taxon>Basidiomycota</taxon>
        <taxon>Agaricomycotina</taxon>
        <taxon>Agaricomycetes</taxon>
        <taxon>Agaricomycetidae</taxon>
        <taxon>Agaricales</taxon>
        <taxon>Marasmiineae</taxon>
        <taxon>Mycenaceae</taxon>
        <taxon>Mycena</taxon>
    </lineage>
</organism>
<keyword evidence="3" id="KW-1185">Reference proteome</keyword>
<comment type="caution">
    <text evidence="2">The sequence shown here is derived from an EMBL/GenBank/DDBJ whole genome shotgun (WGS) entry which is preliminary data.</text>
</comment>
<reference evidence="2" key="1">
    <citation type="submission" date="2023-03" db="EMBL/GenBank/DDBJ databases">
        <title>Massive genome expansion in bonnet fungi (Mycena s.s.) driven by repeated elements and novel gene families across ecological guilds.</title>
        <authorList>
            <consortium name="Lawrence Berkeley National Laboratory"/>
            <person name="Harder C.B."/>
            <person name="Miyauchi S."/>
            <person name="Viragh M."/>
            <person name="Kuo A."/>
            <person name="Thoen E."/>
            <person name="Andreopoulos B."/>
            <person name="Lu D."/>
            <person name="Skrede I."/>
            <person name="Drula E."/>
            <person name="Henrissat B."/>
            <person name="Morin E."/>
            <person name="Kohler A."/>
            <person name="Barry K."/>
            <person name="LaButti K."/>
            <person name="Morin E."/>
            <person name="Salamov A."/>
            <person name="Lipzen A."/>
            <person name="Mereny Z."/>
            <person name="Hegedus B."/>
            <person name="Baldrian P."/>
            <person name="Stursova M."/>
            <person name="Weitz H."/>
            <person name="Taylor A."/>
            <person name="Grigoriev I.V."/>
            <person name="Nagy L.G."/>
            <person name="Martin F."/>
            <person name="Kauserud H."/>
        </authorList>
    </citation>
    <scope>NUCLEOTIDE SEQUENCE</scope>
    <source>
        <strain evidence="2">CBHHK002</strain>
    </source>
</reference>
<feature type="compositionally biased region" description="Basic and acidic residues" evidence="1">
    <location>
        <begin position="167"/>
        <end position="181"/>
    </location>
</feature>
<feature type="compositionally biased region" description="Basic residues" evidence="1">
    <location>
        <begin position="192"/>
        <end position="205"/>
    </location>
</feature>
<evidence type="ECO:0000313" key="2">
    <source>
        <dbReference type="EMBL" id="KAJ7303125.1"/>
    </source>
</evidence>
<accession>A0AAD6Z0Y0</accession>
<proteinExistence type="predicted"/>
<dbReference type="Proteomes" id="UP001218218">
    <property type="component" value="Unassembled WGS sequence"/>
</dbReference>
<feature type="compositionally biased region" description="Polar residues" evidence="1">
    <location>
        <begin position="82"/>
        <end position="100"/>
    </location>
</feature>
<feature type="region of interest" description="Disordered" evidence="1">
    <location>
        <begin position="82"/>
        <end position="102"/>
    </location>
</feature>
<gene>
    <name evidence="2" type="ORF">DFH08DRAFT_945370</name>
</gene>
<evidence type="ECO:0000313" key="3">
    <source>
        <dbReference type="Proteomes" id="UP001218218"/>
    </source>
</evidence>